<name>A0ABQ1MU04_9SPHI</name>
<dbReference type="RefSeq" id="WP_188753521.1">
    <property type="nucleotide sequence ID" value="NZ_BMIK01000023.1"/>
</dbReference>
<keyword evidence="2" id="KW-1185">Reference proteome</keyword>
<sequence>MKTPRQDLNFTEEEINMLFGSMAAEDEKIDRLKEYYFKGTTHDKITANLPLRILVGHKGVGKSAIFKIARSEDEKRGVLPILIRPDDIAELGKDTSDVLQTIRNWKNGLLVIIALKTLESIGIKEETSIIKKSLKNTGGIISFITQTLSPLSDKIDLKPTQKQIISAFLTNSKIDIYIDDLDRGWQNRKEDIHRISALLNAVRDLSNENEGLYFKIALRSDVYYLVRTSDESTDKIENNVIWHKWTNHEILAMLIKRIETFYGRNFDEKKALSQEQRHIATFLDNVFEKNFTLYGRWENVPMYRVLMSMVRKRPRDLVMLCTLAARNANDHNMKKIGTLNLKSIFEEYSQGRIQDTINEFQSELKEIQRLLFSMKPTKKEYDEGRGYTFTTSELKSKLSNIISQGSVK</sequence>
<organism evidence="1 2">
    <name type="scientific">Parapedobacter defluvii</name>
    <dbReference type="NCBI Taxonomy" id="2045106"/>
    <lineage>
        <taxon>Bacteria</taxon>
        <taxon>Pseudomonadati</taxon>
        <taxon>Bacteroidota</taxon>
        <taxon>Sphingobacteriia</taxon>
        <taxon>Sphingobacteriales</taxon>
        <taxon>Sphingobacteriaceae</taxon>
        <taxon>Parapedobacter</taxon>
    </lineage>
</organism>
<dbReference type="SUPFAM" id="SSF52540">
    <property type="entry name" value="P-loop containing nucleoside triphosphate hydrolases"/>
    <property type="match status" value="1"/>
</dbReference>
<dbReference type="InterPro" id="IPR059206">
    <property type="entry name" value="Sll1717-like"/>
</dbReference>
<dbReference type="Proteomes" id="UP000597338">
    <property type="component" value="Unassembled WGS sequence"/>
</dbReference>
<reference evidence="2" key="1">
    <citation type="journal article" date="2019" name="Int. J. Syst. Evol. Microbiol.">
        <title>The Global Catalogue of Microorganisms (GCM) 10K type strain sequencing project: providing services to taxonomists for standard genome sequencing and annotation.</title>
        <authorList>
            <consortium name="The Broad Institute Genomics Platform"/>
            <consortium name="The Broad Institute Genome Sequencing Center for Infectious Disease"/>
            <person name="Wu L."/>
            <person name="Ma J."/>
        </authorList>
    </citation>
    <scope>NUCLEOTIDE SEQUENCE [LARGE SCALE GENOMIC DNA]</scope>
    <source>
        <strain evidence="2">CGMCC 1.15342</strain>
    </source>
</reference>
<dbReference type="EMBL" id="BMIK01000023">
    <property type="protein sequence ID" value="GGC46064.1"/>
    <property type="molecule type" value="Genomic_DNA"/>
</dbReference>
<dbReference type="InterPro" id="IPR027417">
    <property type="entry name" value="P-loop_NTPase"/>
</dbReference>
<protein>
    <submittedName>
        <fullName evidence="1">Uncharacterized protein</fullName>
    </submittedName>
</protein>
<comment type="caution">
    <text evidence="1">The sequence shown here is derived from an EMBL/GenBank/DDBJ whole genome shotgun (WGS) entry which is preliminary data.</text>
</comment>
<accession>A0ABQ1MU04</accession>
<proteinExistence type="predicted"/>
<gene>
    <name evidence="1" type="ORF">GCM10011386_42940</name>
</gene>
<evidence type="ECO:0000313" key="2">
    <source>
        <dbReference type="Proteomes" id="UP000597338"/>
    </source>
</evidence>
<dbReference type="NCBIfam" id="NF047389">
    <property type="entry name" value="ATPase_Sll1717"/>
    <property type="match status" value="1"/>
</dbReference>
<evidence type="ECO:0000313" key="1">
    <source>
        <dbReference type="EMBL" id="GGC46064.1"/>
    </source>
</evidence>